<dbReference type="Gene3D" id="3.30.565.10">
    <property type="entry name" value="Histidine kinase-like ATPase, C-terminal domain"/>
    <property type="match status" value="1"/>
</dbReference>
<evidence type="ECO:0000256" key="6">
    <source>
        <dbReference type="ARBA" id="ARBA00022777"/>
    </source>
</evidence>
<protein>
    <recommendedName>
        <fullName evidence="2">histidine kinase</fullName>
        <ecNumber evidence="2">2.7.13.3</ecNumber>
    </recommendedName>
</protein>
<keyword evidence="5" id="KW-0547">Nucleotide-binding</keyword>
<dbReference type="GO" id="GO:0004673">
    <property type="term" value="F:protein histidine kinase activity"/>
    <property type="evidence" value="ECO:0007669"/>
    <property type="project" value="UniProtKB-EC"/>
</dbReference>
<keyword evidence="3" id="KW-0597">Phosphoprotein</keyword>
<keyword evidence="6" id="KW-0418">Kinase</keyword>
<evidence type="ECO:0000259" key="9">
    <source>
        <dbReference type="Pfam" id="PF02518"/>
    </source>
</evidence>
<keyword evidence="7" id="KW-0067">ATP-binding</keyword>
<dbReference type="Gene3D" id="3.30.450.20">
    <property type="entry name" value="PAS domain"/>
    <property type="match status" value="2"/>
</dbReference>
<accession>A0A1R3XJ73</accession>
<keyword evidence="12" id="KW-1185">Reference proteome</keyword>
<organism evidence="11 12">
    <name type="scientific">Yoonia rosea</name>
    <dbReference type="NCBI Taxonomy" id="287098"/>
    <lineage>
        <taxon>Bacteria</taxon>
        <taxon>Pseudomonadati</taxon>
        <taxon>Pseudomonadota</taxon>
        <taxon>Alphaproteobacteria</taxon>
        <taxon>Rhodobacterales</taxon>
        <taxon>Paracoccaceae</taxon>
        <taxon>Yoonia</taxon>
    </lineage>
</organism>
<proteinExistence type="predicted"/>
<evidence type="ECO:0000256" key="3">
    <source>
        <dbReference type="ARBA" id="ARBA00022553"/>
    </source>
</evidence>
<feature type="transmembrane region" description="Helical" evidence="8">
    <location>
        <begin position="279"/>
        <end position="302"/>
    </location>
</feature>
<dbReference type="Pfam" id="PF07568">
    <property type="entry name" value="HisKA_2"/>
    <property type="match status" value="1"/>
</dbReference>
<dbReference type="STRING" id="287098.SAMN05421665_3062"/>
<evidence type="ECO:0000256" key="2">
    <source>
        <dbReference type="ARBA" id="ARBA00012438"/>
    </source>
</evidence>
<evidence type="ECO:0000256" key="5">
    <source>
        <dbReference type="ARBA" id="ARBA00022741"/>
    </source>
</evidence>
<evidence type="ECO:0000256" key="7">
    <source>
        <dbReference type="ARBA" id="ARBA00022840"/>
    </source>
</evidence>
<dbReference type="InterPro" id="IPR036890">
    <property type="entry name" value="HATPase_C_sf"/>
</dbReference>
<dbReference type="EMBL" id="FTPR01000003">
    <property type="protein sequence ID" value="SIT90314.1"/>
    <property type="molecule type" value="Genomic_DNA"/>
</dbReference>
<dbReference type="PANTHER" id="PTHR41523">
    <property type="entry name" value="TWO-COMPONENT SYSTEM SENSOR PROTEIN"/>
    <property type="match status" value="1"/>
</dbReference>
<gene>
    <name evidence="11" type="ORF">SAMN05421665_3062</name>
</gene>
<dbReference type="GO" id="GO:0005524">
    <property type="term" value="F:ATP binding"/>
    <property type="evidence" value="ECO:0007669"/>
    <property type="project" value="UniProtKB-KW"/>
</dbReference>
<keyword evidence="8" id="KW-1133">Transmembrane helix</keyword>
<feature type="domain" description="Signal transduction histidine kinase subgroup 2 dimerisation and phosphoacceptor" evidence="10">
    <location>
        <begin position="369"/>
        <end position="439"/>
    </location>
</feature>
<evidence type="ECO:0000259" key="10">
    <source>
        <dbReference type="Pfam" id="PF07568"/>
    </source>
</evidence>
<dbReference type="RefSeq" id="WP_076660764.1">
    <property type="nucleotide sequence ID" value="NZ_FTPR01000003.1"/>
</dbReference>
<dbReference type="OrthoDB" id="9767435at2"/>
<keyword evidence="4" id="KW-0808">Transferase</keyword>
<evidence type="ECO:0000256" key="1">
    <source>
        <dbReference type="ARBA" id="ARBA00000085"/>
    </source>
</evidence>
<evidence type="ECO:0000313" key="12">
    <source>
        <dbReference type="Proteomes" id="UP000186997"/>
    </source>
</evidence>
<dbReference type="EC" id="2.7.13.3" evidence="2"/>
<dbReference type="SUPFAM" id="SSF55874">
    <property type="entry name" value="ATPase domain of HSP90 chaperone/DNA topoisomerase II/histidine kinase"/>
    <property type="match status" value="1"/>
</dbReference>
<dbReference type="AlphaFoldDB" id="A0A1R3XJ73"/>
<evidence type="ECO:0000256" key="8">
    <source>
        <dbReference type="SAM" id="Phobius"/>
    </source>
</evidence>
<evidence type="ECO:0000256" key="4">
    <source>
        <dbReference type="ARBA" id="ARBA00022679"/>
    </source>
</evidence>
<evidence type="ECO:0000313" key="11">
    <source>
        <dbReference type="EMBL" id="SIT90314.1"/>
    </source>
</evidence>
<feature type="domain" description="Histidine kinase/HSP90-like ATPase" evidence="9">
    <location>
        <begin position="468"/>
        <end position="549"/>
    </location>
</feature>
<dbReference type="Pfam" id="PF02518">
    <property type="entry name" value="HATPase_c"/>
    <property type="match status" value="1"/>
</dbReference>
<dbReference type="Proteomes" id="UP000186997">
    <property type="component" value="Unassembled WGS sequence"/>
</dbReference>
<dbReference type="InterPro" id="IPR003594">
    <property type="entry name" value="HATPase_dom"/>
</dbReference>
<keyword evidence="8" id="KW-0812">Transmembrane</keyword>
<name>A0A1R3XJ73_9RHOB</name>
<sequence>MTPGPWYKKLSVQLIALLTLALLPLGAVAIFQTDRVAAKTDANAGLALLSLTEAAARQEQILIERAIGTARLFRSIAPTFLADPQNCASQLAPFIDANPEYSFIAVIPQSGIVECSSADEIFNLNGVDNFDELMSSQEPAIVVDRNGHASGESVFVVSEPLEMDGAFAGFVSVSIPHRSLPTYIKDDEQYQGLVELVTFNRAGTVLTARGGLDAATPELPSGLELAGLFSTQSQTFRADNRRGLERRYSVVPIQGSPASVLAIWEIENALSLPAKISPAIFPLLMWFASMGVAMLAMNTLVIRHLTRIRRKMNAFADDRNTHRPYAPNALFPIEIEMLEENFARMSEEILRDEAAMENAVREKGVLVKEIHHRVKNNLQLISSIINMQIRNADADETKTVLRRIQDRVLSLATIHRDLYQSQDGGRVNAGNLVTEIVEKSAELVTGEGRDLNLQMEIDPVLLYPDQAVPLSLVVSEAATNALKHIGAQSARGGTFDVRLKQDGTTCTLVMTNSVGVTQSRDSTGLGSKLMKAFAMQLGGTIDIDETDDQYSLTIQFNADDFQPEARDY</sequence>
<dbReference type="InterPro" id="IPR011495">
    <property type="entry name" value="Sig_transdc_His_kin_sub2_dim/P"/>
</dbReference>
<comment type="catalytic activity">
    <reaction evidence="1">
        <text>ATP + protein L-histidine = ADP + protein N-phospho-L-histidine.</text>
        <dbReference type="EC" id="2.7.13.3"/>
    </reaction>
</comment>
<reference evidence="12" key="1">
    <citation type="submission" date="2017-01" db="EMBL/GenBank/DDBJ databases">
        <authorList>
            <person name="Varghese N."/>
            <person name="Submissions S."/>
        </authorList>
    </citation>
    <scope>NUCLEOTIDE SEQUENCE [LARGE SCALE GENOMIC DNA]</scope>
    <source>
        <strain evidence="12">DSM 29591</strain>
    </source>
</reference>
<dbReference type="PANTHER" id="PTHR41523:SF8">
    <property type="entry name" value="ETHYLENE RESPONSE SENSOR PROTEIN"/>
    <property type="match status" value="1"/>
</dbReference>
<keyword evidence="8" id="KW-0472">Membrane</keyword>